<dbReference type="InterPro" id="IPR051681">
    <property type="entry name" value="Ser/Thr_Kinases-Pseudokinases"/>
</dbReference>
<feature type="binding site" evidence="1">
    <location>
        <position position="70"/>
    </location>
    <ligand>
        <name>ATP</name>
        <dbReference type="ChEBI" id="CHEBI:30616"/>
    </ligand>
</feature>
<dbReference type="Proteomes" id="UP001485043">
    <property type="component" value="Unassembled WGS sequence"/>
</dbReference>
<dbReference type="EMBL" id="JALJOV010001379">
    <property type="protein sequence ID" value="KAK9848830.1"/>
    <property type="molecule type" value="Genomic_DNA"/>
</dbReference>
<comment type="caution">
    <text evidence="3">The sequence shown here is derived from an EMBL/GenBank/DDBJ whole genome shotgun (WGS) entry which is preliminary data.</text>
</comment>
<sequence>MGCFASKPVEKAGTASVFLDTRRRQWSKYEAASKSMQDPTEDVSLGPLLGQGTHGSVYLAKWNAATIAVKVLQLARPSDAARATELLEAVLSVDLAHPNIVQTYLTSTRDARKTETWMLLEYCDKGTLQDAIKNGWFKERETLHRVRDAPNMQAILLTALEVASALFYLHSISIVHADLTGNSVLLTSSCRDERLEPWAHMRPTAVIQAVTDGQQLDFPASTPPEYKAIAAACFNVDPDQRPGFKGICDRLSVLRAAEQATDSNDTSYPIHIL</sequence>
<keyword evidence="4" id="KW-1185">Reference proteome</keyword>
<dbReference type="InterPro" id="IPR011009">
    <property type="entry name" value="Kinase-like_dom_sf"/>
</dbReference>
<dbReference type="PANTHER" id="PTHR44329:SF214">
    <property type="entry name" value="PROTEIN KINASE DOMAIN-CONTAINING PROTEIN"/>
    <property type="match status" value="1"/>
</dbReference>
<dbReference type="Pfam" id="PF07714">
    <property type="entry name" value="PK_Tyr_Ser-Thr"/>
    <property type="match status" value="2"/>
</dbReference>
<feature type="domain" description="Protein kinase" evidence="2">
    <location>
        <begin position="43"/>
        <end position="273"/>
    </location>
</feature>
<evidence type="ECO:0000259" key="2">
    <source>
        <dbReference type="PROSITE" id="PS50011"/>
    </source>
</evidence>
<gene>
    <name evidence="3" type="ORF">WJX84_001382</name>
</gene>
<dbReference type="GO" id="GO:0005524">
    <property type="term" value="F:ATP binding"/>
    <property type="evidence" value="ECO:0007669"/>
    <property type="project" value="UniProtKB-UniRule"/>
</dbReference>
<organism evidence="3 4">
    <name type="scientific">Apatococcus fuscideae</name>
    <dbReference type="NCBI Taxonomy" id="2026836"/>
    <lineage>
        <taxon>Eukaryota</taxon>
        <taxon>Viridiplantae</taxon>
        <taxon>Chlorophyta</taxon>
        <taxon>core chlorophytes</taxon>
        <taxon>Trebouxiophyceae</taxon>
        <taxon>Chlorellales</taxon>
        <taxon>Chlorellaceae</taxon>
        <taxon>Apatococcus</taxon>
    </lineage>
</organism>
<name>A0AAW1SNB5_9CHLO</name>
<dbReference type="GO" id="GO:0004674">
    <property type="term" value="F:protein serine/threonine kinase activity"/>
    <property type="evidence" value="ECO:0007669"/>
    <property type="project" value="TreeGrafter"/>
</dbReference>
<dbReference type="InterPro" id="IPR017441">
    <property type="entry name" value="Protein_kinase_ATP_BS"/>
</dbReference>
<dbReference type="PANTHER" id="PTHR44329">
    <property type="entry name" value="SERINE/THREONINE-PROTEIN KINASE TNNI3K-RELATED"/>
    <property type="match status" value="1"/>
</dbReference>
<reference evidence="3 4" key="1">
    <citation type="journal article" date="2024" name="Nat. Commun.">
        <title>Phylogenomics reveals the evolutionary origins of lichenization in chlorophyte algae.</title>
        <authorList>
            <person name="Puginier C."/>
            <person name="Libourel C."/>
            <person name="Otte J."/>
            <person name="Skaloud P."/>
            <person name="Haon M."/>
            <person name="Grisel S."/>
            <person name="Petersen M."/>
            <person name="Berrin J.G."/>
            <person name="Delaux P.M."/>
            <person name="Dal Grande F."/>
            <person name="Keller J."/>
        </authorList>
    </citation>
    <scope>NUCLEOTIDE SEQUENCE [LARGE SCALE GENOMIC DNA]</scope>
    <source>
        <strain evidence="3 4">SAG 2523</strain>
    </source>
</reference>
<dbReference type="PROSITE" id="PS00107">
    <property type="entry name" value="PROTEIN_KINASE_ATP"/>
    <property type="match status" value="1"/>
</dbReference>
<dbReference type="InterPro" id="IPR000719">
    <property type="entry name" value="Prot_kinase_dom"/>
</dbReference>
<dbReference type="SUPFAM" id="SSF56112">
    <property type="entry name" value="Protein kinase-like (PK-like)"/>
    <property type="match status" value="1"/>
</dbReference>
<protein>
    <recommendedName>
        <fullName evidence="2">Protein kinase domain-containing protein</fullName>
    </recommendedName>
</protein>
<proteinExistence type="predicted"/>
<keyword evidence="1" id="KW-0067">ATP-binding</keyword>
<dbReference type="InterPro" id="IPR001245">
    <property type="entry name" value="Ser-Thr/Tyr_kinase_cat_dom"/>
</dbReference>
<evidence type="ECO:0000313" key="4">
    <source>
        <dbReference type="Proteomes" id="UP001485043"/>
    </source>
</evidence>
<dbReference type="Gene3D" id="1.10.510.10">
    <property type="entry name" value="Transferase(Phosphotransferase) domain 1"/>
    <property type="match status" value="2"/>
</dbReference>
<dbReference type="PROSITE" id="PS50011">
    <property type="entry name" value="PROTEIN_KINASE_DOM"/>
    <property type="match status" value="1"/>
</dbReference>
<evidence type="ECO:0000313" key="3">
    <source>
        <dbReference type="EMBL" id="KAK9848830.1"/>
    </source>
</evidence>
<keyword evidence="1" id="KW-0547">Nucleotide-binding</keyword>
<accession>A0AAW1SNB5</accession>
<dbReference type="AlphaFoldDB" id="A0AAW1SNB5"/>
<evidence type="ECO:0000256" key="1">
    <source>
        <dbReference type="PROSITE-ProRule" id="PRU10141"/>
    </source>
</evidence>
<dbReference type="Gene3D" id="3.30.200.20">
    <property type="entry name" value="Phosphorylase Kinase, domain 1"/>
    <property type="match status" value="1"/>
</dbReference>